<keyword evidence="2" id="KW-1185">Reference proteome</keyword>
<evidence type="ECO:0000313" key="2">
    <source>
        <dbReference type="Proteomes" id="UP001056120"/>
    </source>
</evidence>
<accession>A0ACB9A0A1</accession>
<gene>
    <name evidence="1" type="ORF">L1987_73059</name>
</gene>
<proteinExistence type="predicted"/>
<name>A0ACB9A0A1_9ASTR</name>
<reference evidence="2" key="1">
    <citation type="journal article" date="2022" name="Mol. Ecol. Resour.">
        <title>The genomes of chicory, endive, great burdock and yacon provide insights into Asteraceae palaeo-polyploidization history and plant inulin production.</title>
        <authorList>
            <person name="Fan W."/>
            <person name="Wang S."/>
            <person name="Wang H."/>
            <person name="Wang A."/>
            <person name="Jiang F."/>
            <person name="Liu H."/>
            <person name="Zhao H."/>
            <person name="Xu D."/>
            <person name="Zhang Y."/>
        </authorList>
    </citation>
    <scope>NUCLEOTIDE SEQUENCE [LARGE SCALE GENOMIC DNA]</scope>
    <source>
        <strain evidence="2">cv. Yunnan</strain>
    </source>
</reference>
<protein>
    <submittedName>
        <fullName evidence="1">Uncharacterized protein</fullName>
    </submittedName>
</protein>
<dbReference type="EMBL" id="CM042042">
    <property type="protein sequence ID" value="KAI3703171.1"/>
    <property type="molecule type" value="Genomic_DNA"/>
</dbReference>
<dbReference type="Proteomes" id="UP001056120">
    <property type="component" value="Linkage Group LG25"/>
</dbReference>
<comment type="caution">
    <text evidence="1">The sequence shown here is derived from an EMBL/GenBank/DDBJ whole genome shotgun (WGS) entry which is preliminary data.</text>
</comment>
<organism evidence="1 2">
    <name type="scientific">Smallanthus sonchifolius</name>
    <dbReference type="NCBI Taxonomy" id="185202"/>
    <lineage>
        <taxon>Eukaryota</taxon>
        <taxon>Viridiplantae</taxon>
        <taxon>Streptophyta</taxon>
        <taxon>Embryophyta</taxon>
        <taxon>Tracheophyta</taxon>
        <taxon>Spermatophyta</taxon>
        <taxon>Magnoliopsida</taxon>
        <taxon>eudicotyledons</taxon>
        <taxon>Gunneridae</taxon>
        <taxon>Pentapetalae</taxon>
        <taxon>asterids</taxon>
        <taxon>campanulids</taxon>
        <taxon>Asterales</taxon>
        <taxon>Asteraceae</taxon>
        <taxon>Asteroideae</taxon>
        <taxon>Heliantheae alliance</taxon>
        <taxon>Millerieae</taxon>
        <taxon>Smallanthus</taxon>
    </lineage>
</organism>
<reference evidence="1 2" key="2">
    <citation type="journal article" date="2022" name="Mol. Ecol. Resour.">
        <title>The genomes of chicory, endive, great burdock and yacon provide insights into Asteraceae paleo-polyploidization history and plant inulin production.</title>
        <authorList>
            <person name="Fan W."/>
            <person name="Wang S."/>
            <person name="Wang H."/>
            <person name="Wang A."/>
            <person name="Jiang F."/>
            <person name="Liu H."/>
            <person name="Zhao H."/>
            <person name="Xu D."/>
            <person name="Zhang Y."/>
        </authorList>
    </citation>
    <scope>NUCLEOTIDE SEQUENCE [LARGE SCALE GENOMIC DNA]</scope>
    <source>
        <strain evidence="2">cv. Yunnan</strain>
        <tissue evidence="1">Leaves</tissue>
    </source>
</reference>
<evidence type="ECO:0000313" key="1">
    <source>
        <dbReference type="EMBL" id="KAI3703171.1"/>
    </source>
</evidence>
<sequence>MHNLDDGLGADQVMNRDLFLDMSLVTPVKVFLDADDTCVPLNQEYTGNSILDNLSQFDSHHNDMELKGGEDQEVNSDQINKTKAFCTDNVEEGSQITPLCMHSLNVALNMSAWEKLLVQPLHVKWPAVWGTTDLVGNDPLEGDILLNIRMMDVECVNNENIRALCNLFRTPSDSKDCETCDNFFDENNTMLGTLHKWKESIQQLRHEEVLEPALGLKSVSRELM</sequence>